<keyword evidence="4 6" id="KW-0472">Membrane</keyword>
<feature type="transmembrane region" description="Helical" evidence="6">
    <location>
        <begin position="620"/>
        <end position="642"/>
    </location>
</feature>
<feature type="transmembrane region" description="Helical" evidence="6">
    <location>
        <begin position="554"/>
        <end position="575"/>
    </location>
</feature>
<dbReference type="Pfam" id="PF07690">
    <property type="entry name" value="MFS_1"/>
    <property type="match status" value="1"/>
</dbReference>
<feature type="transmembrane region" description="Helical" evidence="6">
    <location>
        <begin position="420"/>
        <end position="445"/>
    </location>
</feature>
<keyword evidence="3 6" id="KW-1133">Transmembrane helix</keyword>
<evidence type="ECO:0000313" key="8">
    <source>
        <dbReference type="EMBL" id="ORY57782.1"/>
    </source>
</evidence>
<evidence type="ECO:0000256" key="3">
    <source>
        <dbReference type="ARBA" id="ARBA00022989"/>
    </source>
</evidence>
<accession>A0A1Y2DER7</accession>
<feature type="transmembrane region" description="Helical" evidence="6">
    <location>
        <begin position="254"/>
        <end position="275"/>
    </location>
</feature>
<feature type="compositionally biased region" description="Basic and acidic residues" evidence="5">
    <location>
        <begin position="17"/>
        <end position="28"/>
    </location>
</feature>
<evidence type="ECO:0000256" key="6">
    <source>
        <dbReference type="SAM" id="Phobius"/>
    </source>
</evidence>
<dbReference type="RefSeq" id="XP_040710911.1">
    <property type="nucleotide sequence ID" value="XM_040864438.1"/>
</dbReference>
<sequence>MKPLDIGADGSLNEGSRSPEKAGFEGNHKLRNGGPPNTTRRGSLEIECEGFSSGCSDDDKQLSSDQTDVESEPAVLDTTTAIANLYLTFGTSLPAPNSSGFSDDTLPTCPDLSPYANPHEWPSSRKKVMLFLSCVATGLTAYTAGAYSPPADLMASEFGVSRTAVLTGVTTFTGGFALAPMILASFSEINGRYPVFVIAGIVFVVFQVVCGVVSSLAGMLIARFLTGVGSSVFSTMVGGVIADLWEKEKRNTPMALFSGSVLMGTGLGPLVSSVMVYRWEGGNTVGPGATWRWVFWHQVIADMVVVAAIVVFFHESRGSVLLSRKARKLNQWYEALEEKGFPGVWMPVQSAENGDTLISSTSDPHQPGDEEKEISAPAPLSAREMEAKGFALQRIRWLVKEDEQRTSITKMISISVFRPFHLLCTEPVVFFFSLWVSFAWAILYLTFGSIPLVFSQQYGFNTEQAGYIFIAMIVGSILATVIGVFQEDLLRHPKWQRKAATDTDEDTDKFWSFVRRKFPVEAPESRLYFTCITSILLPVGLYLFGFSSQPSSHWIAPAIAISLASMGIYYIYLATFNYLADSYQSYASSALAAQSFCRNILGGAFPLVVGPLFTNLGDRAAGGLLGAIATALTVVPWVLAFYGEKIRRRSKFAVSLEHT</sequence>
<proteinExistence type="predicted"/>
<evidence type="ECO:0000256" key="1">
    <source>
        <dbReference type="ARBA" id="ARBA00004141"/>
    </source>
</evidence>
<dbReference type="GO" id="GO:0022857">
    <property type="term" value="F:transmembrane transporter activity"/>
    <property type="evidence" value="ECO:0007669"/>
    <property type="project" value="InterPro"/>
</dbReference>
<feature type="transmembrane region" description="Helical" evidence="6">
    <location>
        <begin position="527"/>
        <end position="548"/>
    </location>
</feature>
<dbReference type="PROSITE" id="PS50850">
    <property type="entry name" value="MFS"/>
    <property type="match status" value="1"/>
</dbReference>
<evidence type="ECO:0000256" key="5">
    <source>
        <dbReference type="SAM" id="MobiDB-lite"/>
    </source>
</evidence>
<dbReference type="Gene3D" id="1.20.1250.20">
    <property type="entry name" value="MFS general substrate transporter like domains"/>
    <property type="match status" value="1"/>
</dbReference>
<feature type="transmembrane region" description="Helical" evidence="6">
    <location>
        <begin position="220"/>
        <end position="242"/>
    </location>
</feature>
<feature type="transmembrane region" description="Helical" evidence="6">
    <location>
        <begin position="128"/>
        <end position="145"/>
    </location>
</feature>
<feature type="transmembrane region" description="Helical" evidence="6">
    <location>
        <begin position="193"/>
        <end position="214"/>
    </location>
</feature>
<feature type="transmembrane region" description="Helical" evidence="6">
    <location>
        <begin position="465"/>
        <end position="485"/>
    </location>
</feature>
<dbReference type="GeneID" id="63780650"/>
<evidence type="ECO:0000256" key="4">
    <source>
        <dbReference type="ARBA" id="ARBA00023136"/>
    </source>
</evidence>
<feature type="transmembrane region" description="Helical" evidence="6">
    <location>
        <begin position="295"/>
        <end position="314"/>
    </location>
</feature>
<dbReference type="OrthoDB" id="6770063at2759"/>
<dbReference type="InterPro" id="IPR036259">
    <property type="entry name" value="MFS_trans_sf"/>
</dbReference>
<dbReference type="AlphaFoldDB" id="A0A1Y2DER7"/>
<comment type="subcellular location">
    <subcellularLocation>
        <location evidence="1">Membrane</location>
        <topology evidence="1">Multi-pass membrane protein</topology>
    </subcellularLocation>
</comment>
<dbReference type="SUPFAM" id="SSF103473">
    <property type="entry name" value="MFS general substrate transporter"/>
    <property type="match status" value="1"/>
</dbReference>
<feature type="transmembrane region" description="Helical" evidence="6">
    <location>
        <begin position="165"/>
        <end position="186"/>
    </location>
</feature>
<reference evidence="8 9" key="1">
    <citation type="submission" date="2016-07" db="EMBL/GenBank/DDBJ databases">
        <title>Pervasive Adenine N6-methylation of Active Genes in Fungi.</title>
        <authorList>
            <consortium name="DOE Joint Genome Institute"/>
            <person name="Mondo S.J."/>
            <person name="Dannebaum R.O."/>
            <person name="Kuo R.C."/>
            <person name="Labutti K."/>
            <person name="Haridas S."/>
            <person name="Kuo A."/>
            <person name="Salamov A."/>
            <person name="Ahrendt S.R."/>
            <person name="Lipzen A."/>
            <person name="Sullivan W."/>
            <person name="Andreopoulos W.B."/>
            <person name="Clum A."/>
            <person name="Lindquist E."/>
            <person name="Daum C."/>
            <person name="Ramamoorthy G.K."/>
            <person name="Gryganskyi A."/>
            <person name="Culley D."/>
            <person name="Magnuson J.K."/>
            <person name="James T.Y."/>
            <person name="O'Malley M.A."/>
            <person name="Stajich J.E."/>
            <person name="Spatafora J.W."/>
            <person name="Visel A."/>
            <person name="Grigoriev I.V."/>
        </authorList>
    </citation>
    <scope>NUCLEOTIDE SEQUENCE [LARGE SCALE GENOMIC DNA]</scope>
    <source>
        <strain evidence="8 9">CBS 129021</strain>
    </source>
</reference>
<comment type="caution">
    <text evidence="8">The sequence shown here is derived from an EMBL/GenBank/DDBJ whole genome shotgun (WGS) entry which is preliminary data.</text>
</comment>
<evidence type="ECO:0000313" key="9">
    <source>
        <dbReference type="Proteomes" id="UP000193689"/>
    </source>
</evidence>
<dbReference type="EMBL" id="MCFJ01000018">
    <property type="protein sequence ID" value="ORY57782.1"/>
    <property type="molecule type" value="Genomic_DNA"/>
</dbReference>
<dbReference type="Proteomes" id="UP000193689">
    <property type="component" value="Unassembled WGS sequence"/>
</dbReference>
<name>A0A1Y2DER7_9PEZI</name>
<evidence type="ECO:0000256" key="2">
    <source>
        <dbReference type="ARBA" id="ARBA00022692"/>
    </source>
</evidence>
<protein>
    <submittedName>
        <fullName evidence="8">Major facilitator superfamily domain-containing protein</fullName>
    </submittedName>
</protein>
<dbReference type="InParanoid" id="A0A1Y2DER7"/>
<dbReference type="InterPro" id="IPR020846">
    <property type="entry name" value="MFS_dom"/>
</dbReference>
<feature type="region of interest" description="Disordered" evidence="5">
    <location>
        <begin position="1"/>
        <end position="72"/>
    </location>
</feature>
<dbReference type="GO" id="GO:0005886">
    <property type="term" value="C:plasma membrane"/>
    <property type="evidence" value="ECO:0007669"/>
    <property type="project" value="TreeGrafter"/>
</dbReference>
<dbReference type="PANTHER" id="PTHR23502:SF134">
    <property type="entry name" value="MAJOR FACILITATOR SUPERFAMILY (MFS) PROFILE DOMAIN-CONTAINING PROTEIN-RELATED"/>
    <property type="match status" value="1"/>
</dbReference>
<dbReference type="PANTHER" id="PTHR23502">
    <property type="entry name" value="MAJOR FACILITATOR SUPERFAMILY"/>
    <property type="match status" value="1"/>
</dbReference>
<dbReference type="PRINTS" id="PR01036">
    <property type="entry name" value="TCRTETB"/>
</dbReference>
<keyword evidence="9" id="KW-1185">Reference proteome</keyword>
<organism evidence="8 9">
    <name type="scientific">Pseudomassariella vexata</name>
    <dbReference type="NCBI Taxonomy" id="1141098"/>
    <lineage>
        <taxon>Eukaryota</taxon>
        <taxon>Fungi</taxon>
        <taxon>Dikarya</taxon>
        <taxon>Ascomycota</taxon>
        <taxon>Pezizomycotina</taxon>
        <taxon>Sordariomycetes</taxon>
        <taxon>Xylariomycetidae</taxon>
        <taxon>Amphisphaeriales</taxon>
        <taxon>Pseudomassariaceae</taxon>
        <taxon>Pseudomassariella</taxon>
    </lineage>
</organism>
<evidence type="ECO:0000259" key="7">
    <source>
        <dbReference type="PROSITE" id="PS50850"/>
    </source>
</evidence>
<feature type="transmembrane region" description="Helical" evidence="6">
    <location>
        <begin position="596"/>
        <end position="614"/>
    </location>
</feature>
<dbReference type="InterPro" id="IPR011701">
    <property type="entry name" value="MFS"/>
</dbReference>
<feature type="domain" description="Major facilitator superfamily (MFS) profile" evidence="7">
    <location>
        <begin position="129"/>
        <end position="648"/>
    </location>
</feature>
<gene>
    <name evidence="8" type="ORF">BCR38DRAFT_489783</name>
</gene>
<keyword evidence="2 6" id="KW-0812">Transmembrane</keyword>
<dbReference type="STRING" id="1141098.A0A1Y2DER7"/>